<accession>A0AAV8YA15</accession>
<keyword evidence="4" id="KW-0235">DNA replication</keyword>
<dbReference type="InterPro" id="IPR007238">
    <property type="entry name" value="DNA_primase_lsu_euk/arc"/>
</dbReference>
<dbReference type="EMBL" id="JAPWTK010000156">
    <property type="protein sequence ID" value="KAJ8947647.1"/>
    <property type="molecule type" value="Genomic_DNA"/>
</dbReference>
<evidence type="ECO:0000256" key="1">
    <source>
        <dbReference type="ARBA" id="ARBA00001966"/>
    </source>
</evidence>
<dbReference type="Pfam" id="PF04104">
    <property type="entry name" value="DNA_primase_lrg"/>
    <property type="match status" value="1"/>
</dbReference>
<organism evidence="9 10">
    <name type="scientific">Aromia moschata</name>
    <dbReference type="NCBI Taxonomy" id="1265417"/>
    <lineage>
        <taxon>Eukaryota</taxon>
        <taxon>Metazoa</taxon>
        <taxon>Ecdysozoa</taxon>
        <taxon>Arthropoda</taxon>
        <taxon>Hexapoda</taxon>
        <taxon>Insecta</taxon>
        <taxon>Pterygota</taxon>
        <taxon>Neoptera</taxon>
        <taxon>Endopterygota</taxon>
        <taxon>Coleoptera</taxon>
        <taxon>Polyphaga</taxon>
        <taxon>Cucujiformia</taxon>
        <taxon>Chrysomeloidea</taxon>
        <taxon>Cerambycidae</taxon>
        <taxon>Cerambycinae</taxon>
        <taxon>Callichromatini</taxon>
        <taxon>Aromia</taxon>
    </lineage>
</organism>
<dbReference type="GO" id="GO:0006269">
    <property type="term" value="P:DNA replication, synthesis of primer"/>
    <property type="evidence" value="ECO:0007669"/>
    <property type="project" value="UniProtKB-KW"/>
</dbReference>
<evidence type="ECO:0000256" key="3">
    <source>
        <dbReference type="ARBA" id="ARBA00022515"/>
    </source>
</evidence>
<keyword evidence="7" id="KW-0411">Iron-sulfur</keyword>
<sequence>MDPGLIAPTPNSTFLCACAHTHEVLGSTHHLKHFSRLQYGLFLKGIVSSDDAMEFWRQEFTKVMDHEKFEKQYSYIFQASVRQGGQQGELLALQLH</sequence>
<keyword evidence="6" id="KW-0408">Iron</keyword>
<dbReference type="GO" id="GO:0005658">
    <property type="term" value="C:alpha DNA polymerase:primase complex"/>
    <property type="evidence" value="ECO:0007669"/>
    <property type="project" value="TreeGrafter"/>
</dbReference>
<dbReference type="InterPro" id="IPR058560">
    <property type="entry name" value="DNA_primase_C"/>
</dbReference>
<feature type="domain" description="DNA primase large subunit C-terminal" evidence="8">
    <location>
        <begin position="18"/>
        <end position="86"/>
    </location>
</feature>
<evidence type="ECO:0000256" key="7">
    <source>
        <dbReference type="ARBA" id="ARBA00023014"/>
    </source>
</evidence>
<evidence type="ECO:0000313" key="9">
    <source>
        <dbReference type="EMBL" id="KAJ8947647.1"/>
    </source>
</evidence>
<comment type="caution">
    <text evidence="9">The sequence shown here is derived from an EMBL/GenBank/DDBJ whole genome shotgun (WGS) entry which is preliminary data.</text>
</comment>
<evidence type="ECO:0000313" key="10">
    <source>
        <dbReference type="Proteomes" id="UP001162162"/>
    </source>
</evidence>
<evidence type="ECO:0000256" key="2">
    <source>
        <dbReference type="ARBA" id="ARBA00022485"/>
    </source>
</evidence>
<dbReference type="GO" id="GO:0051539">
    <property type="term" value="F:4 iron, 4 sulfur cluster binding"/>
    <property type="evidence" value="ECO:0007669"/>
    <property type="project" value="UniProtKB-KW"/>
</dbReference>
<keyword evidence="2" id="KW-0004">4Fe-4S</keyword>
<evidence type="ECO:0000256" key="4">
    <source>
        <dbReference type="ARBA" id="ARBA00022705"/>
    </source>
</evidence>
<comment type="cofactor">
    <cofactor evidence="1">
        <name>[4Fe-4S] cluster</name>
        <dbReference type="ChEBI" id="CHEBI:49883"/>
    </cofactor>
</comment>
<dbReference type="PANTHER" id="PTHR10537:SF3">
    <property type="entry name" value="DNA PRIMASE LARGE SUBUNIT"/>
    <property type="match status" value="1"/>
</dbReference>
<name>A0AAV8YA15_9CUCU</name>
<keyword evidence="3" id="KW-0639">Primosome</keyword>
<keyword evidence="10" id="KW-1185">Reference proteome</keyword>
<dbReference type="GO" id="GO:0006270">
    <property type="term" value="P:DNA replication initiation"/>
    <property type="evidence" value="ECO:0007669"/>
    <property type="project" value="TreeGrafter"/>
</dbReference>
<dbReference type="GO" id="GO:0046872">
    <property type="term" value="F:metal ion binding"/>
    <property type="evidence" value="ECO:0007669"/>
    <property type="project" value="UniProtKB-KW"/>
</dbReference>
<dbReference type="PANTHER" id="PTHR10537">
    <property type="entry name" value="DNA PRIMASE LARGE SUBUNIT"/>
    <property type="match status" value="1"/>
</dbReference>
<evidence type="ECO:0000259" key="8">
    <source>
        <dbReference type="Pfam" id="PF04104"/>
    </source>
</evidence>
<evidence type="ECO:0000256" key="5">
    <source>
        <dbReference type="ARBA" id="ARBA00022723"/>
    </source>
</evidence>
<proteinExistence type="predicted"/>
<dbReference type="Proteomes" id="UP001162162">
    <property type="component" value="Unassembled WGS sequence"/>
</dbReference>
<gene>
    <name evidence="9" type="ORF">NQ318_009531</name>
</gene>
<evidence type="ECO:0000256" key="6">
    <source>
        <dbReference type="ARBA" id="ARBA00023004"/>
    </source>
</evidence>
<keyword evidence="5" id="KW-0479">Metal-binding</keyword>
<reference evidence="9" key="1">
    <citation type="journal article" date="2023" name="Insect Mol. Biol.">
        <title>Genome sequencing provides insights into the evolution of gene families encoding plant cell wall-degrading enzymes in longhorned beetles.</title>
        <authorList>
            <person name="Shin N.R."/>
            <person name="Okamura Y."/>
            <person name="Kirsch R."/>
            <person name="Pauchet Y."/>
        </authorList>
    </citation>
    <scope>NUCLEOTIDE SEQUENCE</scope>
    <source>
        <strain evidence="9">AMC_N1</strain>
    </source>
</reference>
<protein>
    <recommendedName>
        <fullName evidence="8">DNA primase large subunit C-terminal domain-containing protein</fullName>
    </recommendedName>
</protein>
<dbReference type="AlphaFoldDB" id="A0AAV8YA15"/>